<proteinExistence type="predicted"/>
<feature type="domain" description="Phosphatidate phosphatase APP1 catalytic" evidence="2">
    <location>
        <begin position="360"/>
        <end position="511"/>
    </location>
</feature>
<dbReference type="OrthoDB" id="2117591at2759"/>
<evidence type="ECO:0000256" key="1">
    <source>
        <dbReference type="SAM" id="MobiDB-lite"/>
    </source>
</evidence>
<dbReference type="PANTHER" id="PTHR28208:SF3">
    <property type="entry name" value="PHOSPHATIDATE PHOSPHATASE APP1"/>
    <property type="match status" value="1"/>
</dbReference>
<dbReference type="PANTHER" id="PTHR28208">
    <property type="entry name" value="PHOSPHATIDATE PHOSPHATASE APP1"/>
    <property type="match status" value="1"/>
</dbReference>
<dbReference type="STRING" id="1095629.A0A0C9Y4L5"/>
<sequence length="679" mass="75613">MSQEALCCDSPASSSATHFEDYFYGSQVKTLSSDTPTAISPRKRSWKDWVGQRTGSGKSQATPVKTDVINLFPGWAARRYAEGGGLEGSPRSFDVEASVNGFAISHRLPQNTTRSQRAFIRLAKGFVSLPKVEDENDISGNITSRSNTLTSREETSEINISFCPSETKIDGEIEALEREYQRATGKSDPVGSPLPSPIDLSPPYTPESADRTRYCSMPTEALRRLHANVESRLQPFWSPVLPNRTVRLYLFATTPDRHPIAQHTTSRHTYSVSPLATQDVITGKSGSFQARFRVKWEDLHPHFGAHGIALNNSTKEPSLRVVAELLSVSATSTLPQERCNSEPLMQTSFTVQIPITHCPIRVISDIDDTVKLSNITSGARTVFHNVFVKDLRDCVIPGMKEWYGNLFNRGIRFHYVSNAPDKLLPVIKEFFQISQLPPGSINMKSYSGRSLFTGLLSRPATRKRAGLIEIMDAFPESKFFLVGDSGEQDLELYSDISCERSERILGVFIRDVDAGYAMDAPTVLNTLTSVRNRSQFITTTFKFRPDFSRLKRIISARLVSFVSSRHKKPLTSPLDLVVHVDSVPSRSPISIGLSNEKESRGDPCSTETPLTVRVTPSRSASKSSSTSKRPSLQARVQWARSRIPEHIPLMIFREPEECFEVVNEVLEKQVKHAGISRGS</sequence>
<accession>A0A0C9Y4L5</accession>
<dbReference type="InterPro" id="IPR052935">
    <property type="entry name" value="Mg2+_PAP"/>
</dbReference>
<protein>
    <recommendedName>
        <fullName evidence="2">Phosphatidate phosphatase APP1 catalytic domain-containing protein</fullName>
    </recommendedName>
</protein>
<keyword evidence="4" id="KW-1185">Reference proteome</keyword>
<dbReference type="AlphaFoldDB" id="A0A0C9Y4L5"/>
<dbReference type="EMBL" id="KN838564">
    <property type="protein sequence ID" value="KIK05037.1"/>
    <property type="molecule type" value="Genomic_DNA"/>
</dbReference>
<evidence type="ECO:0000313" key="4">
    <source>
        <dbReference type="Proteomes" id="UP000054477"/>
    </source>
</evidence>
<evidence type="ECO:0000313" key="3">
    <source>
        <dbReference type="EMBL" id="KIK05037.1"/>
    </source>
</evidence>
<dbReference type="InterPro" id="IPR036412">
    <property type="entry name" value="HAD-like_sf"/>
</dbReference>
<feature type="region of interest" description="Disordered" evidence="1">
    <location>
        <begin position="589"/>
        <end position="635"/>
    </location>
</feature>
<organism evidence="3 4">
    <name type="scientific">Laccaria amethystina LaAM-08-1</name>
    <dbReference type="NCBI Taxonomy" id="1095629"/>
    <lineage>
        <taxon>Eukaryota</taxon>
        <taxon>Fungi</taxon>
        <taxon>Dikarya</taxon>
        <taxon>Basidiomycota</taxon>
        <taxon>Agaricomycotina</taxon>
        <taxon>Agaricomycetes</taxon>
        <taxon>Agaricomycetidae</taxon>
        <taxon>Agaricales</taxon>
        <taxon>Agaricineae</taxon>
        <taxon>Hydnangiaceae</taxon>
        <taxon>Laccaria</taxon>
    </lineage>
</organism>
<dbReference type="GO" id="GO:0008195">
    <property type="term" value="F:phosphatidate phosphatase activity"/>
    <property type="evidence" value="ECO:0007669"/>
    <property type="project" value="InterPro"/>
</dbReference>
<reference evidence="3 4" key="1">
    <citation type="submission" date="2014-04" db="EMBL/GenBank/DDBJ databases">
        <authorList>
            <consortium name="DOE Joint Genome Institute"/>
            <person name="Kuo A."/>
            <person name="Kohler A."/>
            <person name="Nagy L.G."/>
            <person name="Floudas D."/>
            <person name="Copeland A."/>
            <person name="Barry K.W."/>
            <person name="Cichocki N."/>
            <person name="Veneault-Fourrey C."/>
            <person name="LaButti K."/>
            <person name="Lindquist E.A."/>
            <person name="Lipzen A."/>
            <person name="Lundell T."/>
            <person name="Morin E."/>
            <person name="Murat C."/>
            <person name="Sun H."/>
            <person name="Tunlid A."/>
            <person name="Henrissat B."/>
            <person name="Grigoriev I.V."/>
            <person name="Hibbett D.S."/>
            <person name="Martin F."/>
            <person name="Nordberg H.P."/>
            <person name="Cantor M.N."/>
            <person name="Hua S.X."/>
        </authorList>
    </citation>
    <scope>NUCLEOTIDE SEQUENCE [LARGE SCALE GENOMIC DNA]</scope>
    <source>
        <strain evidence="3 4">LaAM-08-1</strain>
    </source>
</reference>
<evidence type="ECO:0000259" key="2">
    <source>
        <dbReference type="Pfam" id="PF09949"/>
    </source>
</evidence>
<dbReference type="SUPFAM" id="SSF56784">
    <property type="entry name" value="HAD-like"/>
    <property type="match status" value="1"/>
</dbReference>
<dbReference type="InterPro" id="IPR019236">
    <property type="entry name" value="APP1_cat"/>
</dbReference>
<feature type="region of interest" description="Disordered" evidence="1">
    <location>
        <begin position="34"/>
        <end position="61"/>
    </location>
</feature>
<feature type="compositionally biased region" description="Low complexity" evidence="1">
    <location>
        <begin position="615"/>
        <end position="631"/>
    </location>
</feature>
<name>A0A0C9Y4L5_9AGAR</name>
<dbReference type="Pfam" id="PF09949">
    <property type="entry name" value="APP1_cat"/>
    <property type="match status" value="1"/>
</dbReference>
<dbReference type="HOGENOM" id="CLU_017236_0_0_1"/>
<dbReference type="Proteomes" id="UP000054477">
    <property type="component" value="Unassembled WGS sequence"/>
</dbReference>
<reference evidence="4" key="2">
    <citation type="submission" date="2015-01" db="EMBL/GenBank/DDBJ databases">
        <title>Evolutionary Origins and Diversification of the Mycorrhizal Mutualists.</title>
        <authorList>
            <consortium name="DOE Joint Genome Institute"/>
            <consortium name="Mycorrhizal Genomics Consortium"/>
            <person name="Kohler A."/>
            <person name="Kuo A."/>
            <person name="Nagy L.G."/>
            <person name="Floudas D."/>
            <person name="Copeland A."/>
            <person name="Barry K.W."/>
            <person name="Cichocki N."/>
            <person name="Veneault-Fourrey C."/>
            <person name="LaButti K."/>
            <person name="Lindquist E.A."/>
            <person name="Lipzen A."/>
            <person name="Lundell T."/>
            <person name="Morin E."/>
            <person name="Murat C."/>
            <person name="Riley R."/>
            <person name="Ohm R."/>
            <person name="Sun H."/>
            <person name="Tunlid A."/>
            <person name="Henrissat B."/>
            <person name="Grigoriev I.V."/>
            <person name="Hibbett D.S."/>
            <person name="Martin F."/>
        </authorList>
    </citation>
    <scope>NUCLEOTIDE SEQUENCE [LARGE SCALE GENOMIC DNA]</scope>
    <source>
        <strain evidence="4">LaAM-08-1</strain>
    </source>
</reference>
<feature type="region of interest" description="Disordered" evidence="1">
    <location>
        <begin position="182"/>
        <end position="211"/>
    </location>
</feature>
<gene>
    <name evidence="3" type="ORF">K443DRAFT_92034</name>
</gene>
<dbReference type="GO" id="GO:0030479">
    <property type="term" value="C:actin cortical patch"/>
    <property type="evidence" value="ECO:0007669"/>
    <property type="project" value="TreeGrafter"/>
</dbReference>